<feature type="compositionally biased region" description="Basic and acidic residues" evidence="1">
    <location>
        <begin position="330"/>
        <end position="341"/>
    </location>
</feature>
<organism evidence="4 5">
    <name type="scientific">Nonomuraea diastatica</name>
    <dbReference type="NCBI Taxonomy" id="1848329"/>
    <lineage>
        <taxon>Bacteria</taxon>
        <taxon>Bacillati</taxon>
        <taxon>Actinomycetota</taxon>
        <taxon>Actinomycetes</taxon>
        <taxon>Streptosporangiales</taxon>
        <taxon>Streptosporangiaceae</taxon>
        <taxon>Nonomuraea</taxon>
    </lineage>
</organism>
<sequence>MLDLPSNVAAARLLEQLGASPADRDEALAARPDPGEHPELWRHLERCHQDVTSHMGSGLPAGGYRGFPAFPADAGPVALHLYVWLYLAVLPETLRYHAERGIDRRTSWETLSTLGPMMAEHRSVHGIGGVGGFDQWCPPLKFRGAEYRLGRLEYDRGRGECPDGTTGFLLHLHIPSGAPLSPASCDESLDRAHRFFGRHFPDEPVSYVVCHSWLLDPQLTGYLPERSNIVRFLRRFVLKPLTSGDEDFADGSMLEYVFGRPGQTGPVTARQLAELPQDTSLRRAYVAHLGSGRHWRARTGSIAFPASPEPALADRDRLAADAGSAPPGRDGAERPSVDRPR</sequence>
<feature type="domain" description="N-acyltransferase N-terminal" evidence="2">
    <location>
        <begin position="10"/>
        <end position="138"/>
    </location>
</feature>
<keyword evidence="5" id="KW-1185">Reference proteome</keyword>
<evidence type="ECO:0000259" key="3">
    <source>
        <dbReference type="Pfam" id="PF18164"/>
    </source>
</evidence>
<dbReference type="EMBL" id="SMKP01000067">
    <property type="protein sequence ID" value="TDD18723.1"/>
    <property type="molecule type" value="Genomic_DNA"/>
</dbReference>
<dbReference type="InterPro" id="IPR041273">
    <property type="entry name" value="NAT_N"/>
</dbReference>
<gene>
    <name evidence="4" type="ORF">E1294_23510</name>
</gene>
<dbReference type="Gene3D" id="3.40.630.120">
    <property type="match status" value="1"/>
</dbReference>
<evidence type="ECO:0000313" key="4">
    <source>
        <dbReference type="EMBL" id="TDD18723.1"/>
    </source>
</evidence>
<dbReference type="RefSeq" id="WP_132511548.1">
    <property type="nucleotide sequence ID" value="NZ_SMKP01000067.1"/>
</dbReference>
<dbReference type="AlphaFoldDB" id="A0A4R4WP76"/>
<name>A0A4R4WP76_9ACTN</name>
<proteinExistence type="predicted"/>
<feature type="region of interest" description="Disordered" evidence="1">
    <location>
        <begin position="304"/>
        <end position="341"/>
    </location>
</feature>
<protein>
    <recommendedName>
        <fullName evidence="6">Acyltransferase</fullName>
    </recommendedName>
</protein>
<accession>A0A4R4WP76</accession>
<evidence type="ECO:0008006" key="6">
    <source>
        <dbReference type="Google" id="ProtNLM"/>
    </source>
</evidence>
<evidence type="ECO:0000256" key="1">
    <source>
        <dbReference type="SAM" id="MobiDB-lite"/>
    </source>
</evidence>
<reference evidence="4 5" key="1">
    <citation type="submission" date="2019-03" db="EMBL/GenBank/DDBJ databases">
        <title>Draft genome sequences of novel Actinobacteria.</title>
        <authorList>
            <person name="Sahin N."/>
            <person name="Ay H."/>
            <person name="Saygin H."/>
        </authorList>
    </citation>
    <scope>NUCLEOTIDE SEQUENCE [LARGE SCALE GENOMIC DNA]</scope>
    <source>
        <strain evidence="4 5">KC712</strain>
    </source>
</reference>
<dbReference type="Proteomes" id="UP000294543">
    <property type="component" value="Unassembled WGS sequence"/>
</dbReference>
<evidence type="ECO:0000259" key="2">
    <source>
        <dbReference type="Pfam" id="PF18082"/>
    </source>
</evidence>
<dbReference type="Pfam" id="PF18164">
    <property type="entry name" value="GNAT_C"/>
    <property type="match status" value="1"/>
</dbReference>
<feature type="domain" description="GNAT-like C-terminal" evidence="3">
    <location>
        <begin position="147"/>
        <end position="301"/>
    </location>
</feature>
<dbReference type="OrthoDB" id="3229305at2"/>
<dbReference type="InterPro" id="IPR041644">
    <property type="entry name" value="GNAT_C"/>
</dbReference>
<dbReference type="Pfam" id="PF18082">
    <property type="entry name" value="NAT_N"/>
    <property type="match status" value="1"/>
</dbReference>
<comment type="caution">
    <text evidence="4">The sequence shown here is derived from an EMBL/GenBank/DDBJ whole genome shotgun (WGS) entry which is preliminary data.</text>
</comment>
<evidence type="ECO:0000313" key="5">
    <source>
        <dbReference type="Proteomes" id="UP000294543"/>
    </source>
</evidence>